<organism evidence="7 8">
    <name type="scientific">Dissostichus mawsoni</name>
    <name type="common">Antarctic cod</name>
    <dbReference type="NCBI Taxonomy" id="36200"/>
    <lineage>
        <taxon>Eukaryota</taxon>
        <taxon>Metazoa</taxon>
        <taxon>Chordata</taxon>
        <taxon>Craniata</taxon>
        <taxon>Vertebrata</taxon>
        <taxon>Euteleostomi</taxon>
        <taxon>Actinopterygii</taxon>
        <taxon>Neopterygii</taxon>
        <taxon>Teleostei</taxon>
        <taxon>Neoteleostei</taxon>
        <taxon>Acanthomorphata</taxon>
        <taxon>Eupercaria</taxon>
        <taxon>Perciformes</taxon>
        <taxon>Notothenioidei</taxon>
        <taxon>Nototheniidae</taxon>
        <taxon>Dissostichus</taxon>
    </lineage>
</organism>
<dbReference type="Gene3D" id="3.40.50.1470">
    <property type="entry name" value="Peptidyl-tRNA hydrolase"/>
    <property type="match status" value="2"/>
</dbReference>
<dbReference type="PROSITE" id="PS01196">
    <property type="entry name" value="PEPT_TRNA_HYDROL_2"/>
    <property type="match status" value="1"/>
</dbReference>
<name>A0A7J5YPN0_DISMA</name>
<dbReference type="SUPFAM" id="SSF53178">
    <property type="entry name" value="Peptidyl-tRNA hydrolase-like"/>
    <property type="match status" value="1"/>
</dbReference>
<keyword evidence="2" id="KW-0820">tRNA-binding</keyword>
<dbReference type="InterPro" id="IPR001328">
    <property type="entry name" value="Pept_tRNA_hydro"/>
</dbReference>
<dbReference type="CDD" id="cd00462">
    <property type="entry name" value="PTH"/>
    <property type="match status" value="1"/>
</dbReference>
<dbReference type="GO" id="GO:0004045">
    <property type="term" value="F:peptidyl-tRNA hydrolase activity"/>
    <property type="evidence" value="ECO:0007669"/>
    <property type="project" value="UniProtKB-EC"/>
</dbReference>
<dbReference type="OrthoDB" id="1711136at2759"/>
<dbReference type="Proteomes" id="UP000518266">
    <property type="component" value="Unassembled WGS sequence"/>
</dbReference>
<dbReference type="PANTHER" id="PTHR17224:SF1">
    <property type="entry name" value="PEPTIDYL-TRNA HYDROLASE"/>
    <property type="match status" value="1"/>
</dbReference>
<dbReference type="GO" id="GO:0000049">
    <property type="term" value="F:tRNA binding"/>
    <property type="evidence" value="ECO:0007669"/>
    <property type="project" value="UniProtKB-KW"/>
</dbReference>
<feature type="compositionally biased region" description="Low complexity" evidence="6">
    <location>
        <begin position="204"/>
        <end position="218"/>
    </location>
</feature>
<evidence type="ECO:0000256" key="2">
    <source>
        <dbReference type="ARBA" id="ARBA00022555"/>
    </source>
</evidence>
<evidence type="ECO:0000256" key="1">
    <source>
        <dbReference type="ARBA" id="ARBA00013260"/>
    </source>
</evidence>
<proteinExistence type="inferred from homology"/>
<dbReference type="InterPro" id="IPR018171">
    <property type="entry name" value="Pept_tRNA_hydro_CS"/>
</dbReference>
<evidence type="ECO:0000313" key="7">
    <source>
        <dbReference type="EMBL" id="KAF3851512.1"/>
    </source>
</evidence>
<evidence type="ECO:0000256" key="5">
    <source>
        <dbReference type="ARBA" id="ARBA00038063"/>
    </source>
</evidence>
<comment type="caution">
    <text evidence="7">The sequence shown here is derived from an EMBL/GenBank/DDBJ whole genome shotgun (WGS) entry which is preliminary data.</text>
</comment>
<dbReference type="PANTHER" id="PTHR17224">
    <property type="entry name" value="PEPTIDYL-TRNA HYDROLASE"/>
    <property type="match status" value="1"/>
</dbReference>
<dbReference type="Pfam" id="PF01195">
    <property type="entry name" value="Pept_tRNA_hydro"/>
    <property type="match status" value="1"/>
</dbReference>
<reference evidence="7 8" key="1">
    <citation type="submission" date="2020-03" db="EMBL/GenBank/DDBJ databases">
        <title>Dissostichus mawsoni Genome sequencing and assembly.</title>
        <authorList>
            <person name="Park H."/>
        </authorList>
    </citation>
    <scope>NUCLEOTIDE SEQUENCE [LARGE SCALE GENOMIC DNA]</scope>
    <source>
        <strain evidence="7">DM0001</strain>
        <tissue evidence="7">Muscle</tissue>
    </source>
</reference>
<keyword evidence="4" id="KW-0694">RNA-binding</keyword>
<comment type="similarity">
    <text evidence="5">Belongs to the PTH family.</text>
</comment>
<gene>
    <name evidence="7" type="ORF">F7725_013284</name>
</gene>
<protein>
    <recommendedName>
        <fullName evidence="1">peptidyl-tRNA hydrolase</fullName>
        <ecNumber evidence="1">3.1.1.29</ecNumber>
    </recommendedName>
</protein>
<accession>A0A7J5YPN0</accession>
<keyword evidence="8" id="KW-1185">Reference proteome</keyword>
<evidence type="ECO:0000313" key="8">
    <source>
        <dbReference type="Proteomes" id="UP000518266"/>
    </source>
</evidence>
<sequence>MSRLKKVSVFGTLCRYFSLFCKKLLNFVTMRRLLTRVINRVLLCGPLKPAMGIEAEIHTQGQRRLVVGLGNTGMEGTRHNVGMSVLGALAARLGVADRWRGDKHVSAAKYGIKPEHILLVHDELDKPLGKIAIKHGGSARGHNGVRSCVDCLHTDVMPRLRVGIGRPEGKTVERHVLGRFSTEEKKVLDSVLVQSVDILLSQLSLQDSQQDSPSPSSPAGGRQAAQKTPLPLTAEPNSKT</sequence>
<evidence type="ECO:0000256" key="6">
    <source>
        <dbReference type="SAM" id="MobiDB-lite"/>
    </source>
</evidence>
<keyword evidence="3" id="KW-0378">Hydrolase</keyword>
<dbReference type="InterPro" id="IPR036416">
    <property type="entry name" value="Pept_tRNA_hydro_sf"/>
</dbReference>
<dbReference type="EC" id="3.1.1.29" evidence="1"/>
<evidence type="ECO:0000256" key="4">
    <source>
        <dbReference type="ARBA" id="ARBA00022884"/>
    </source>
</evidence>
<dbReference type="AlphaFoldDB" id="A0A7J5YPN0"/>
<dbReference type="EMBL" id="JAAKFY010000010">
    <property type="protein sequence ID" value="KAF3851512.1"/>
    <property type="molecule type" value="Genomic_DNA"/>
</dbReference>
<evidence type="ECO:0000256" key="3">
    <source>
        <dbReference type="ARBA" id="ARBA00022801"/>
    </source>
</evidence>
<feature type="region of interest" description="Disordered" evidence="6">
    <location>
        <begin position="204"/>
        <end position="240"/>
    </location>
</feature>